<evidence type="ECO:0000313" key="5">
    <source>
        <dbReference type="Proteomes" id="UP000187321"/>
    </source>
</evidence>
<dbReference type="AlphaFoldDB" id="A0A1N6X3P1"/>
<organism evidence="3 4">
    <name type="scientific">Natronorubrum daqingense</name>
    <dbReference type="NCBI Taxonomy" id="588898"/>
    <lineage>
        <taxon>Archaea</taxon>
        <taxon>Methanobacteriati</taxon>
        <taxon>Methanobacteriota</taxon>
        <taxon>Stenosarchaea group</taxon>
        <taxon>Halobacteria</taxon>
        <taxon>Halobacteriales</taxon>
        <taxon>Natrialbaceae</taxon>
        <taxon>Natronorubrum</taxon>
    </lineage>
</organism>
<dbReference type="Proteomes" id="UP000185687">
    <property type="component" value="Unassembled WGS sequence"/>
</dbReference>
<evidence type="ECO:0000313" key="3">
    <source>
        <dbReference type="EMBL" id="SIQ96968.1"/>
    </source>
</evidence>
<dbReference type="RefSeq" id="WP_076577742.1">
    <property type="nucleotide sequence ID" value="NZ_CP019327.1"/>
</dbReference>
<dbReference type="GO" id="GO:0016787">
    <property type="term" value="F:hydrolase activity"/>
    <property type="evidence" value="ECO:0007669"/>
    <property type="project" value="UniProtKB-KW"/>
</dbReference>
<reference evidence="3 4" key="2">
    <citation type="submission" date="2017-01" db="EMBL/GenBank/DDBJ databases">
        <authorList>
            <person name="Mah S.A."/>
            <person name="Swanson W.J."/>
            <person name="Moy G.W."/>
            <person name="Vacquier V.D."/>
        </authorList>
    </citation>
    <scope>NUCLEOTIDE SEQUENCE [LARGE SCALE GENOMIC DNA]</scope>
    <source>
        <strain evidence="3 4">CGMCC 1.8909</strain>
    </source>
</reference>
<proteinExistence type="predicted"/>
<keyword evidence="3" id="KW-0378">Hydrolase</keyword>
<sequence>MWPWEHAIVGYLAYSLFCHTVYRDSPGGLEAFAVVFASVLPDLIDKPLAWEYGIFDSGYALGHSIFFAVALSLFVGIVAHSLGRPRTGLAFGLGYLLHLPSDVVDAYVREGVYQPELMFWPVETTGSHGHSRNFLEQFFQLFSQYQAELLAGDLSTYMWIQIGMASSAALLWLYDGAPVLREVLVGSFRFVRTLVSPETPTETPSERK</sequence>
<dbReference type="EMBL" id="CP019327">
    <property type="protein sequence ID" value="APX96055.1"/>
    <property type="molecule type" value="Genomic_DNA"/>
</dbReference>
<name>A0A1N6X3P1_9EURY</name>
<dbReference type="Proteomes" id="UP000187321">
    <property type="component" value="Chromosome"/>
</dbReference>
<reference evidence="2 5" key="1">
    <citation type="submission" date="2017-01" db="EMBL/GenBank/DDBJ databases">
        <title>Complete genome sequence of Haloterrigena daqingensis type strain (JX313T).</title>
        <authorList>
            <person name="Shuang W."/>
        </authorList>
    </citation>
    <scope>NUCLEOTIDE SEQUENCE [LARGE SCALE GENOMIC DNA]</scope>
    <source>
        <strain evidence="2 5">JX313</strain>
    </source>
</reference>
<keyword evidence="1" id="KW-1133">Transmembrane helix</keyword>
<accession>A0A1N6X3P1</accession>
<protein>
    <submittedName>
        <fullName evidence="2 3">Hydrolase</fullName>
    </submittedName>
</protein>
<evidence type="ECO:0000256" key="1">
    <source>
        <dbReference type="SAM" id="Phobius"/>
    </source>
</evidence>
<evidence type="ECO:0000313" key="2">
    <source>
        <dbReference type="EMBL" id="APX96055.1"/>
    </source>
</evidence>
<gene>
    <name evidence="2" type="ORF">BB347_05145</name>
    <name evidence="3" type="ORF">SAMN05421809_0002</name>
</gene>
<dbReference type="GeneID" id="30955306"/>
<dbReference type="Pfam" id="PF04307">
    <property type="entry name" value="YdjM"/>
    <property type="match status" value="1"/>
</dbReference>
<feature type="transmembrane region" description="Helical" evidence="1">
    <location>
        <begin position="60"/>
        <end position="79"/>
    </location>
</feature>
<evidence type="ECO:0000313" key="4">
    <source>
        <dbReference type="Proteomes" id="UP000185687"/>
    </source>
</evidence>
<keyword evidence="1" id="KW-0812">Transmembrane</keyword>
<dbReference type="EMBL" id="FTNP01000001">
    <property type="protein sequence ID" value="SIQ96968.1"/>
    <property type="molecule type" value="Genomic_DNA"/>
</dbReference>
<dbReference type="OrthoDB" id="206308at2157"/>
<keyword evidence="4" id="KW-1185">Reference proteome</keyword>
<dbReference type="KEGG" id="hda:BB347_05145"/>
<keyword evidence="1" id="KW-0472">Membrane</keyword>
<dbReference type="InterPro" id="IPR007404">
    <property type="entry name" value="YdjM-like"/>
</dbReference>